<proteinExistence type="predicted"/>
<dbReference type="AlphaFoldDB" id="A0A392TWK6"/>
<keyword evidence="3" id="KW-1185">Reference proteome</keyword>
<feature type="region of interest" description="Disordered" evidence="1">
    <location>
        <begin position="1"/>
        <end position="27"/>
    </location>
</feature>
<evidence type="ECO:0000313" key="2">
    <source>
        <dbReference type="EMBL" id="MCI65074.1"/>
    </source>
</evidence>
<organism evidence="2 3">
    <name type="scientific">Trifolium medium</name>
    <dbReference type="NCBI Taxonomy" id="97028"/>
    <lineage>
        <taxon>Eukaryota</taxon>
        <taxon>Viridiplantae</taxon>
        <taxon>Streptophyta</taxon>
        <taxon>Embryophyta</taxon>
        <taxon>Tracheophyta</taxon>
        <taxon>Spermatophyta</taxon>
        <taxon>Magnoliopsida</taxon>
        <taxon>eudicotyledons</taxon>
        <taxon>Gunneridae</taxon>
        <taxon>Pentapetalae</taxon>
        <taxon>rosids</taxon>
        <taxon>fabids</taxon>
        <taxon>Fabales</taxon>
        <taxon>Fabaceae</taxon>
        <taxon>Papilionoideae</taxon>
        <taxon>50 kb inversion clade</taxon>
        <taxon>NPAAA clade</taxon>
        <taxon>Hologalegina</taxon>
        <taxon>IRL clade</taxon>
        <taxon>Trifolieae</taxon>
        <taxon>Trifolium</taxon>
    </lineage>
</organism>
<accession>A0A392TWK6</accession>
<feature type="non-terminal residue" evidence="2">
    <location>
        <position position="1"/>
    </location>
</feature>
<evidence type="ECO:0000256" key="1">
    <source>
        <dbReference type="SAM" id="MobiDB-lite"/>
    </source>
</evidence>
<comment type="caution">
    <text evidence="2">The sequence shown here is derived from an EMBL/GenBank/DDBJ whole genome shotgun (WGS) entry which is preliminary data.</text>
</comment>
<evidence type="ECO:0000313" key="3">
    <source>
        <dbReference type="Proteomes" id="UP000265520"/>
    </source>
</evidence>
<dbReference type="Proteomes" id="UP000265520">
    <property type="component" value="Unassembled WGS sequence"/>
</dbReference>
<reference evidence="2 3" key="1">
    <citation type="journal article" date="2018" name="Front. Plant Sci.">
        <title>Red Clover (Trifolium pratense) and Zigzag Clover (T. medium) - A Picture of Genomic Similarities and Differences.</title>
        <authorList>
            <person name="Dluhosova J."/>
            <person name="Istvanek J."/>
            <person name="Nedelnik J."/>
            <person name="Repkova J."/>
        </authorList>
    </citation>
    <scope>NUCLEOTIDE SEQUENCE [LARGE SCALE GENOMIC DNA]</scope>
    <source>
        <strain evidence="3">cv. 10/8</strain>
        <tissue evidence="2">Leaf</tissue>
    </source>
</reference>
<name>A0A392TWK6_9FABA</name>
<protein>
    <submittedName>
        <fullName evidence="2">Uncharacterized protein</fullName>
    </submittedName>
</protein>
<sequence>KVESGEETGTVLEQQSEAVGTVNKDDGKVPVTNFKRITRSAMKEKVESGEDKVNVLEQEGAAVASGKRSN</sequence>
<feature type="non-terminal residue" evidence="2">
    <location>
        <position position="70"/>
    </location>
</feature>
<dbReference type="EMBL" id="LXQA010668914">
    <property type="protein sequence ID" value="MCI65074.1"/>
    <property type="molecule type" value="Genomic_DNA"/>
</dbReference>